<feature type="region of interest" description="Disordered" evidence="1">
    <location>
        <begin position="291"/>
        <end position="336"/>
    </location>
</feature>
<reference evidence="2 3" key="1">
    <citation type="submission" date="2016-02" db="EMBL/GenBank/DDBJ databases">
        <title>Genome analysis of coral dinoflagellate symbionts highlights evolutionary adaptations to a symbiotic lifestyle.</title>
        <authorList>
            <person name="Aranda M."/>
            <person name="Li Y."/>
            <person name="Liew Y.J."/>
            <person name="Baumgarten S."/>
            <person name="Simakov O."/>
            <person name="Wilson M."/>
            <person name="Piel J."/>
            <person name="Ashoor H."/>
            <person name="Bougouffa S."/>
            <person name="Bajic V.B."/>
            <person name="Ryu T."/>
            <person name="Ravasi T."/>
            <person name="Bayer T."/>
            <person name="Micklem G."/>
            <person name="Kim H."/>
            <person name="Bhak J."/>
            <person name="Lajeunesse T.C."/>
            <person name="Voolstra C.R."/>
        </authorList>
    </citation>
    <scope>NUCLEOTIDE SEQUENCE [LARGE SCALE GENOMIC DNA]</scope>
    <source>
        <strain evidence="2 3">CCMP2467</strain>
    </source>
</reference>
<evidence type="ECO:0000313" key="2">
    <source>
        <dbReference type="EMBL" id="OLP80792.1"/>
    </source>
</evidence>
<comment type="caution">
    <text evidence="2">The sequence shown here is derived from an EMBL/GenBank/DDBJ whole genome shotgun (WGS) entry which is preliminary data.</text>
</comment>
<gene>
    <name evidence="2" type="ORF">AK812_SmicGene38758</name>
</gene>
<proteinExistence type="predicted"/>
<name>A0A1Q9CCZ1_SYMMI</name>
<dbReference type="AlphaFoldDB" id="A0A1Q9CCZ1"/>
<dbReference type="Proteomes" id="UP000186817">
    <property type="component" value="Unassembled WGS sequence"/>
</dbReference>
<sequence length="1037" mass="115205">MVEAVEEGLAKKLAKGASELKFLLTQHKVAADIQGELYENGIDTVARFAAAATDEADLKKMLKDSFSIDPSESLKLRAQAACVVVAWKTAISRVERQAFAAKFGELEDKHIPAKEYIEKKLAELESGEFRAEPLTEIISRDEVDPDTLLPHWDAKGTLSLKKGGSKTAMPSGPEQLRLRLTMLQNTPVMIQLRHPSRRELEDVNFALFGKYKEYLLGDYCYGLRSSEDSGSLVPPWSLVLSYEHAIRKHAYKVMATAGYSFGAALLHAYKEPSVKERNFTTPLALHAKRPQPWNANVDLPPTKKGRKGAKGNGKSKDGKGAKKLKAPLPPPTANEPTATTMAATAGPLRVLYLFSGTPRKLDMAACLQQLATAWTLELKTECVDVTRSAKHDLSLPKVRRSYLDRIAAKEFDAVLLSPPCSSFSRATWANFRGPRPVRSYECPRGLQTLTPAERDRAITGNIFADFSYEVAALVADGAGYIPRYGATRGLGKRTLELILEQLEKEAFRMAAGGEKGCTPASDQELHRQLRDLWKDWLEAQDLGEAGLLDVAPQPLHLRLLRAMLEAAGDPDRDFLREAEDGLPLGILDPLPRTPHVFEEQDHADFARAKFEEDVSEGLMAKMSMGEFLERYGEHTAIAALAVIVEDEELDKKRIIHDATHGVRVNHRVKCRDKLRSPGAREKKHLLRAHEEEGETAFSVVGDIAKAHRRYKHAAKEHGYLACQVDTKASEARYLVGRVAKGDPGKVIAALELLATLVGVRLWVPDGDAKKTSRVAIRGYTDHQSNESLQRRDLNQLADDLTNENFASFDPNFRIDLKGDLVASWATSLVALRLRLGDWLVQNAAKSLQAVSNFRHRLLTMTMLSEGTKFAMMKRKALFFITPRLLPEGRVGDGSEDQSPFKQVAANALNRRLQGSLRQKWYELADAATQWEYRTIHVAAKVPDSWTYPVYREQKSRPLMIRHEKQLSWPRDHAVGRAGGLIQRPGDASVDLFLGSALRGSNSMADPDGRALWLGFHGPSMIESAERPDTRPGAGEEE</sequence>
<organism evidence="2 3">
    <name type="scientific">Symbiodinium microadriaticum</name>
    <name type="common">Dinoflagellate</name>
    <name type="synonym">Zooxanthella microadriatica</name>
    <dbReference type="NCBI Taxonomy" id="2951"/>
    <lineage>
        <taxon>Eukaryota</taxon>
        <taxon>Sar</taxon>
        <taxon>Alveolata</taxon>
        <taxon>Dinophyceae</taxon>
        <taxon>Suessiales</taxon>
        <taxon>Symbiodiniaceae</taxon>
        <taxon>Symbiodinium</taxon>
    </lineage>
</organism>
<protein>
    <submittedName>
        <fullName evidence="2">Uncharacterized protein</fullName>
    </submittedName>
</protein>
<evidence type="ECO:0000313" key="3">
    <source>
        <dbReference type="Proteomes" id="UP000186817"/>
    </source>
</evidence>
<accession>A0A1Q9CCZ1</accession>
<dbReference type="OrthoDB" id="10668465at2759"/>
<keyword evidence="3" id="KW-1185">Reference proteome</keyword>
<evidence type="ECO:0000256" key="1">
    <source>
        <dbReference type="SAM" id="MobiDB-lite"/>
    </source>
</evidence>
<dbReference type="EMBL" id="LSRX01001345">
    <property type="protein sequence ID" value="OLP80792.1"/>
    <property type="molecule type" value="Genomic_DNA"/>
</dbReference>